<dbReference type="InterPro" id="IPR001296">
    <property type="entry name" value="Glyco_trans_1"/>
</dbReference>
<dbReference type="Gene3D" id="3.40.50.2000">
    <property type="entry name" value="Glycogen Phosphorylase B"/>
    <property type="match status" value="1"/>
</dbReference>
<proteinExistence type="predicted"/>
<gene>
    <name evidence="3" type="ORF">HGA02_10645</name>
</gene>
<reference evidence="3 4" key="1">
    <citation type="submission" date="2020-04" db="EMBL/GenBank/DDBJ databases">
        <title>MicrobeNet Type strains.</title>
        <authorList>
            <person name="Nicholson A.C."/>
        </authorList>
    </citation>
    <scope>NUCLEOTIDE SEQUENCE [LARGE SCALE GENOMIC DNA]</scope>
    <source>
        <strain evidence="3 4">ATCC BAA-787</strain>
    </source>
</reference>
<evidence type="ECO:0000313" key="4">
    <source>
        <dbReference type="Proteomes" id="UP000777774"/>
    </source>
</evidence>
<comment type="caution">
    <text evidence="3">The sequence shown here is derived from an EMBL/GenBank/DDBJ whole genome shotgun (WGS) entry which is preliminary data.</text>
</comment>
<feature type="domain" description="Glycosyl transferase family 1" evidence="2">
    <location>
        <begin position="165"/>
        <end position="313"/>
    </location>
</feature>
<evidence type="ECO:0000313" key="3">
    <source>
        <dbReference type="EMBL" id="NKY39973.1"/>
    </source>
</evidence>
<dbReference type="RefSeq" id="WP_168678985.1">
    <property type="nucleotide sequence ID" value="NZ_JAAXOY010000244.1"/>
</dbReference>
<evidence type="ECO:0000259" key="2">
    <source>
        <dbReference type="Pfam" id="PF00534"/>
    </source>
</evidence>
<protein>
    <submittedName>
        <fullName evidence="3">Glycosyltransferase family 4 protein</fullName>
    </submittedName>
</protein>
<dbReference type="SUPFAM" id="SSF53756">
    <property type="entry name" value="UDP-Glycosyltransferase/glycogen phosphorylase"/>
    <property type="match status" value="1"/>
</dbReference>
<dbReference type="PANTHER" id="PTHR46401:SF2">
    <property type="entry name" value="GLYCOSYLTRANSFERASE WBBK-RELATED"/>
    <property type="match status" value="1"/>
</dbReference>
<keyword evidence="4" id="KW-1185">Reference proteome</keyword>
<keyword evidence="1" id="KW-0808">Transferase</keyword>
<dbReference type="Pfam" id="PF00534">
    <property type="entry name" value="Glycos_transf_1"/>
    <property type="match status" value="1"/>
</dbReference>
<dbReference type="Proteomes" id="UP000777774">
    <property type="component" value="Unassembled WGS sequence"/>
</dbReference>
<accession>A0ABX1K066</accession>
<name>A0ABX1K066_9CELL</name>
<sequence length="352" mass="37143">MTTRVLVDGRLLAPGFSGVRDVAVGLVDALRATAGPGQEVLVAGRAATDDVPLPGRGFMHLQLPRAAAATRSDVVLVPRQARPLVCPVPVVPVFHDVGFLRARSAYRSSWRVRAADRLARASRRGLSVSAFTADEVAATGARVQVQPLPLGAMHPVRWVPDVSLPYVLCVAVQEPHKNLERLVRAWGRARPDGYQLVLCGRAGAATPDLRRAVADLGLEGQVECVSGLPDAEYQDLLAGCSAYVQPSFYEGLCIPALDLAAAGVPTVVGRAGNLGRVFADAPAHALVDPGSTDDLARAVTAVTSDPTTRAALTSWNRAHVALTRWDDVGRVAWSVLDEAATTRGRRSVGATA</sequence>
<evidence type="ECO:0000256" key="1">
    <source>
        <dbReference type="ARBA" id="ARBA00022679"/>
    </source>
</evidence>
<organism evidence="3 4">
    <name type="scientific">Cellulomonas septica</name>
    <dbReference type="NCBI Taxonomy" id="285080"/>
    <lineage>
        <taxon>Bacteria</taxon>
        <taxon>Bacillati</taxon>
        <taxon>Actinomycetota</taxon>
        <taxon>Actinomycetes</taxon>
        <taxon>Micrococcales</taxon>
        <taxon>Cellulomonadaceae</taxon>
        <taxon>Cellulomonas</taxon>
    </lineage>
</organism>
<dbReference type="EMBL" id="JAAXOY010000244">
    <property type="protein sequence ID" value="NKY39973.1"/>
    <property type="molecule type" value="Genomic_DNA"/>
</dbReference>
<dbReference type="PANTHER" id="PTHR46401">
    <property type="entry name" value="GLYCOSYLTRANSFERASE WBBK-RELATED"/>
    <property type="match status" value="1"/>
</dbReference>